<keyword evidence="3" id="KW-1185">Reference proteome</keyword>
<sequence>MHSTPAAPANGLTQCTGRAGPDDTFSVGEGGSDTGLAQQVLLAALRKAYKTNQRLRQELKLARECRQAARKALLRARQ</sequence>
<organism evidence="2 3">
    <name type="scientific">Coccomyxa viridis</name>
    <dbReference type="NCBI Taxonomy" id="1274662"/>
    <lineage>
        <taxon>Eukaryota</taxon>
        <taxon>Viridiplantae</taxon>
        <taxon>Chlorophyta</taxon>
        <taxon>core chlorophytes</taxon>
        <taxon>Trebouxiophyceae</taxon>
        <taxon>Trebouxiophyceae incertae sedis</taxon>
        <taxon>Coccomyxaceae</taxon>
        <taxon>Coccomyxa</taxon>
    </lineage>
</organism>
<dbReference type="Proteomes" id="UP001314263">
    <property type="component" value="Unassembled WGS sequence"/>
</dbReference>
<evidence type="ECO:0000256" key="1">
    <source>
        <dbReference type="SAM" id="MobiDB-lite"/>
    </source>
</evidence>
<dbReference type="AlphaFoldDB" id="A0AAV1HQD8"/>
<feature type="region of interest" description="Disordered" evidence="1">
    <location>
        <begin position="1"/>
        <end position="31"/>
    </location>
</feature>
<comment type="caution">
    <text evidence="2">The sequence shown here is derived from an EMBL/GenBank/DDBJ whole genome shotgun (WGS) entry which is preliminary data.</text>
</comment>
<name>A0AAV1HQD8_9CHLO</name>
<accession>A0AAV1HQD8</accession>
<protein>
    <submittedName>
        <fullName evidence="2">Uncharacterized protein</fullName>
    </submittedName>
</protein>
<dbReference type="EMBL" id="CAUYUE010000001">
    <property type="protein sequence ID" value="CAK0733150.1"/>
    <property type="molecule type" value="Genomic_DNA"/>
</dbReference>
<evidence type="ECO:0000313" key="3">
    <source>
        <dbReference type="Proteomes" id="UP001314263"/>
    </source>
</evidence>
<proteinExistence type="predicted"/>
<evidence type="ECO:0000313" key="2">
    <source>
        <dbReference type="EMBL" id="CAK0733150.1"/>
    </source>
</evidence>
<gene>
    <name evidence="2" type="ORF">CVIRNUC_000233</name>
</gene>
<reference evidence="2 3" key="1">
    <citation type="submission" date="2023-10" db="EMBL/GenBank/DDBJ databases">
        <authorList>
            <person name="Maclean D."/>
            <person name="Macfadyen A."/>
        </authorList>
    </citation>
    <scope>NUCLEOTIDE SEQUENCE [LARGE SCALE GENOMIC DNA]</scope>
</reference>